<dbReference type="Gene3D" id="1.10.10.60">
    <property type="entry name" value="Homeodomain-like"/>
    <property type="match status" value="1"/>
</dbReference>
<dbReference type="PANTHER" id="PTHR24327">
    <property type="entry name" value="HOMEOBOX PROTEIN"/>
    <property type="match status" value="1"/>
</dbReference>
<dbReference type="GO" id="GO:0000981">
    <property type="term" value="F:DNA-binding transcription factor activity, RNA polymerase II-specific"/>
    <property type="evidence" value="ECO:0007669"/>
    <property type="project" value="InterPro"/>
</dbReference>
<sequence length="202" mass="22857">MVFIVLEHSTKIIEGGEVRINGKGKRIRKPRTIYTSHQLQELQRRFNKTQYLALPERAELAAQLGLSQTQVKIWFQNRRSKHKKMSKNGYAGERTGSEDDRGEEEEGSSTEAHSSPATAMVAQERTIPTTDASWNIHMHQSSQQAMLPPPPPPPLASALSQPMAMPQFDIETVDVKPYYDAMSGYYQQQNPYITPYNYGSAM</sequence>
<dbReference type="GO" id="GO:0000978">
    <property type="term" value="F:RNA polymerase II cis-regulatory region sequence-specific DNA binding"/>
    <property type="evidence" value="ECO:0007669"/>
    <property type="project" value="TreeGrafter"/>
</dbReference>
<dbReference type="SUPFAM" id="SSF46689">
    <property type="entry name" value="Homeodomain-like"/>
    <property type="match status" value="1"/>
</dbReference>
<dbReference type="InterPro" id="IPR001356">
    <property type="entry name" value="HD"/>
</dbReference>
<gene>
    <name evidence="9" type="ORF">DME_LOCUS2368</name>
</gene>
<dbReference type="OrthoDB" id="6159439at2759"/>
<dbReference type="InterPro" id="IPR009057">
    <property type="entry name" value="Homeodomain-like_sf"/>
</dbReference>
<evidence type="ECO:0000256" key="3">
    <source>
        <dbReference type="ARBA" id="ARBA00023155"/>
    </source>
</evidence>
<keyword evidence="3 5" id="KW-0371">Homeobox</keyword>
<organism evidence="10 12">
    <name type="scientific">Dracunculus medinensis</name>
    <name type="common">Guinea worm</name>
    <dbReference type="NCBI Taxonomy" id="318479"/>
    <lineage>
        <taxon>Eukaryota</taxon>
        <taxon>Metazoa</taxon>
        <taxon>Ecdysozoa</taxon>
        <taxon>Nematoda</taxon>
        <taxon>Chromadorea</taxon>
        <taxon>Rhabditida</taxon>
        <taxon>Spirurina</taxon>
        <taxon>Dracunculoidea</taxon>
        <taxon>Dracunculidae</taxon>
        <taxon>Dracunculus</taxon>
    </lineage>
</organism>
<dbReference type="AlphaFoldDB" id="A0A0N4UKT2"/>
<protein>
    <submittedName>
        <fullName evidence="12">Homeobox domain-containing protein</fullName>
    </submittedName>
</protein>
<evidence type="ECO:0000256" key="7">
    <source>
        <dbReference type="SAM" id="MobiDB-lite"/>
    </source>
</evidence>
<dbReference type="Proteomes" id="UP000274756">
    <property type="component" value="Unassembled WGS sequence"/>
</dbReference>
<dbReference type="PRINTS" id="PR00024">
    <property type="entry name" value="HOMEOBOX"/>
</dbReference>
<evidence type="ECO:0000313" key="10">
    <source>
        <dbReference type="Proteomes" id="UP000038040"/>
    </source>
</evidence>
<dbReference type="PRINTS" id="PR00031">
    <property type="entry name" value="HTHREPRESSR"/>
</dbReference>
<reference evidence="12" key="1">
    <citation type="submission" date="2017-02" db="UniProtKB">
        <authorList>
            <consortium name="WormBaseParasite"/>
        </authorList>
    </citation>
    <scope>IDENTIFICATION</scope>
</reference>
<dbReference type="GO" id="GO:0005634">
    <property type="term" value="C:nucleus"/>
    <property type="evidence" value="ECO:0007669"/>
    <property type="project" value="UniProtKB-SubCell"/>
</dbReference>
<feature type="region of interest" description="Disordered" evidence="7">
    <location>
        <begin position="82"/>
        <end position="120"/>
    </location>
</feature>
<evidence type="ECO:0000256" key="5">
    <source>
        <dbReference type="PROSITE-ProRule" id="PRU00108"/>
    </source>
</evidence>
<dbReference type="PROSITE" id="PS50071">
    <property type="entry name" value="HOMEOBOX_2"/>
    <property type="match status" value="1"/>
</dbReference>
<dbReference type="CDD" id="cd00086">
    <property type="entry name" value="homeodomain"/>
    <property type="match status" value="1"/>
</dbReference>
<dbReference type="EMBL" id="UYYG01000057">
    <property type="protein sequence ID" value="VDN52395.1"/>
    <property type="molecule type" value="Genomic_DNA"/>
</dbReference>
<dbReference type="InterPro" id="IPR017970">
    <property type="entry name" value="Homeobox_CS"/>
</dbReference>
<keyword evidence="4 5" id="KW-0539">Nucleus</keyword>
<dbReference type="InterPro" id="IPR000047">
    <property type="entry name" value="HTH_motif"/>
</dbReference>
<dbReference type="Proteomes" id="UP000038040">
    <property type="component" value="Unplaced"/>
</dbReference>
<proteinExistence type="predicted"/>
<evidence type="ECO:0000313" key="9">
    <source>
        <dbReference type="EMBL" id="VDN52395.1"/>
    </source>
</evidence>
<dbReference type="STRING" id="318479.A0A0N4UKT2"/>
<dbReference type="FunFam" id="1.10.10.60:FF:000424">
    <property type="entry name" value="ANTP homeobox protein"/>
    <property type="match status" value="1"/>
</dbReference>
<evidence type="ECO:0000256" key="6">
    <source>
        <dbReference type="RuleBase" id="RU000682"/>
    </source>
</evidence>
<dbReference type="WBParaSite" id="DME_0000836201-mRNA-1">
    <property type="protein sequence ID" value="DME_0000836201-mRNA-1"/>
    <property type="gene ID" value="DME_0000836201"/>
</dbReference>
<evidence type="ECO:0000313" key="12">
    <source>
        <dbReference type="WBParaSite" id="DME_0000836201-mRNA-1"/>
    </source>
</evidence>
<comment type="subcellular location">
    <subcellularLocation>
        <location evidence="1 5 6">Nucleus</location>
    </subcellularLocation>
</comment>
<evidence type="ECO:0000256" key="4">
    <source>
        <dbReference type="ARBA" id="ARBA00023242"/>
    </source>
</evidence>
<dbReference type="InterPro" id="IPR050460">
    <property type="entry name" value="Distal-less_Homeobox_TF"/>
</dbReference>
<dbReference type="PANTHER" id="PTHR24327:SF81">
    <property type="entry name" value="HOMEOTIC PROTEIN DISTAL-LESS-RELATED"/>
    <property type="match status" value="1"/>
</dbReference>
<dbReference type="InterPro" id="IPR020479">
    <property type="entry name" value="HD_metazoa"/>
</dbReference>
<accession>A0A0N4UKT2</accession>
<dbReference type="Pfam" id="PF00046">
    <property type="entry name" value="Homeodomain"/>
    <property type="match status" value="1"/>
</dbReference>
<evidence type="ECO:0000256" key="2">
    <source>
        <dbReference type="ARBA" id="ARBA00023125"/>
    </source>
</evidence>
<dbReference type="PROSITE" id="PS00027">
    <property type="entry name" value="HOMEOBOX_1"/>
    <property type="match status" value="1"/>
</dbReference>
<name>A0A0N4UKT2_DRAME</name>
<dbReference type="SMART" id="SM00389">
    <property type="entry name" value="HOX"/>
    <property type="match status" value="1"/>
</dbReference>
<evidence type="ECO:0000313" key="11">
    <source>
        <dbReference type="Proteomes" id="UP000274756"/>
    </source>
</evidence>
<evidence type="ECO:0000259" key="8">
    <source>
        <dbReference type="PROSITE" id="PS50071"/>
    </source>
</evidence>
<keyword evidence="11" id="KW-1185">Reference proteome</keyword>
<evidence type="ECO:0000256" key="1">
    <source>
        <dbReference type="ARBA" id="ARBA00004123"/>
    </source>
</evidence>
<reference evidence="9 11" key="2">
    <citation type="submission" date="2018-11" db="EMBL/GenBank/DDBJ databases">
        <authorList>
            <consortium name="Pathogen Informatics"/>
        </authorList>
    </citation>
    <scope>NUCLEOTIDE SEQUENCE [LARGE SCALE GENOMIC DNA]</scope>
</reference>
<keyword evidence="2 5" id="KW-0238">DNA-binding</keyword>
<feature type="DNA-binding region" description="Homeobox" evidence="5">
    <location>
        <begin position="27"/>
        <end position="86"/>
    </location>
</feature>
<feature type="domain" description="Homeobox" evidence="8">
    <location>
        <begin position="25"/>
        <end position="85"/>
    </location>
</feature>